<comment type="similarity">
    <text evidence="14 16">Belongs to the type III pantothenate kinase family.</text>
</comment>
<dbReference type="PANTHER" id="PTHR34265">
    <property type="entry name" value="TYPE III PANTOTHENATE KINASE"/>
    <property type="match status" value="1"/>
</dbReference>
<dbReference type="RefSeq" id="WP_254093352.1">
    <property type="nucleotide sequence ID" value="NZ_JAHESC010000056.1"/>
</dbReference>
<organism evidence="17 18">
    <name type="scientific">Dawidia soli</name>
    <dbReference type="NCBI Taxonomy" id="2782352"/>
    <lineage>
        <taxon>Bacteria</taxon>
        <taxon>Pseudomonadati</taxon>
        <taxon>Bacteroidota</taxon>
        <taxon>Cytophagia</taxon>
        <taxon>Cytophagales</taxon>
        <taxon>Chryseotaleaceae</taxon>
        <taxon>Dawidia</taxon>
    </lineage>
</organism>
<dbReference type="InterPro" id="IPR004619">
    <property type="entry name" value="Type_III_PanK"/>
</dbReference>
<evidence type="ECO:0000256" key="12">
    <source>
        <dbReference type="ARBA" id="ARBA00022958"/>
    </source>
</evidence>
<dbReference type="EMBL" id="JAHESC010000056">
    <property type="protein sequence ID" value="MBT1690133.1"/>
    <property type="molecule type" value="Genomic_DNA"/>
</dbReference>
<feature type="active site" description="Proton acceptor" evidence="16">
    <location>
        <position position="91"/>
    </location>
</feature>
<evidence type="ECO:0000256" key="3">
    <source>
        <dbReference type="ARBA" id="ARBA00004496"/>
    </source>
</evidence>
<dbReference type="GO" id="GO:0005737">
    <property type="term" value="C:cytoplasm"/>
    <property type="evidence" value="ECO:0007669"/>
    <property type="project" value="UniProtKB-SubCell"/>
</dbReference>
<comment type="subunit">
    <text evidence="5 16">Homodimer.</text>
</comment>
<evidence type="ECO:0000256" key="15">
    <source>
        <dbReference type="ARBA" id="ARBA00040883"/>
    </source>
</evidence>
<comment type="function">
    <text evidence="16">Catalyzes the phosphorylation of pantothenate (Pan), the first step in CoA biosynthesis.</text>
</comment>
<feature type="binding site" evidence="16">
    <location>
        <position position="82"/>
    </location>
    <ligand>
        <name>substrate</name>
    </ligand>
</feature>
<dbReference type="AlphaFoldDB" id="A0AAP2DE81"/>
<evidence type="ECO:0000256" key="16">
    <source>
        <dbReference type="HAMAP-Rule" id="MF_01274"/>
    </source>
</evidence>
<feature type="binding site" evidence="16">
    <location>
        <begin position="89"/>
        <end position="92"/>
    </location>
    <ligand>
        <name>substrate</name>
    </ligand>
</feature>
<evidence type="ECO:0000256" key="11">
    <source>
        <dbReference type="ARBA" id="ARBA00022840"/>
    </source>
</evidence>
<keyword evidence="11 16" id="KW-0067">ATP-binding</keyword>
<keyword evidence="9 16" id="KW-0547">Nucleotide-binding</keyword>
<keyword evidence="10 16" id="KW-0418">Kinase</keyword>
<feature type="binding site" evidence="16">
    <location>
        <position position="115"/>
    </location>
    <ligand>
        <name>ATP</name>
        <dbReference type="ChEBI" id="CHEBI:30616"/>
    </ligand>
</feature>
<feature type="binding site" evidence="16">
    <location>
        <begin position="6"/>
        <end position="13"/>
    </location>
    <ligand>
        <name>ATP</name>
        <dbReference type="ChEBI" id="CHEBI:30616"/>
    </ligand>
</feature>
<feature type="binding site" evidence="16">
    <location>
        <position position="167"/>
    </location>
    <ligand>
        <name>substrate</name>
    </ligand>
</feature>
<dbReference type="Pfam" id="PF03309">
    <property type="entry name" value="Pan_kinase"/>
    <property type="match status" value="1"/>
</dbReference>
<dbReference type="HAMAP" id="MF_01274">
    <property type="entry name" value="Pantothen_kinase_3"/>
    <property type="match status" value="1"/>
</dbReference>
<reference evidence="17 18" key="1">
    <citation type="submission" date="2021-05" db="EMBL/GenBank/DDBJ databases">
        <title>A Polyphasic approach of four new species of the genus Ohtaekwangia: Ohtaekwangia histidinii sp. nov., Ohtaekwangia cretensis sp. nov., Ohtaekwangia indiensis sp. nov., Ohtaekwangia reichenbachii sp. nov. from diverse environment.</title>
        <authorList>
            <person name="Octaviana S."/>
        </authorList>
    </citation>
    <scope>NUCLEOTIDE SEQUENCE [LARGE SCALE GENOMIC DNA]</scope>
    <source>
        <strain evidence="17 18">PWU37</strain>
    </source>
</reference>
<evidence type="ECO:0000313" key="17">
    <source>
        <dbReference type="EMBL" id="MBT1690133.1"/>
    </source>
</evidence>
<evidence type="ECO:0000256" key="10">
    <source>
        <dbReference type="ARBA" id="ARBA00022777"/>
    </source>
</evidence>
<comment type="cofactor">
    <cofactor evidence="2">
        <name>K(+)</name>
        <dbReference type="ChEBI" id="CHEBI:29103"/>
    </cofactor>
</comment>
<dbReference type="InterPro" id="IPR043129">
    <property type="entry name" value="ATPase_NBD"/>
</dbReference>
<dbReference type="GO" id="GO:0046872">
    <property type="term" value="F:metal ion binding"/>
    <property type="evidence" value="ECO:0007669"/>
    <property type="project" value="UniProtKB-KW"/>
</dbReference>
<dbReference type="GO" id="GO:0005524">
    <property type="term" value="F:ATP binding"/>
    <property type="evidence" value="ECO:0007669"/>
    <property type="project" value="UniProtKB-UniRule"/>
</dbReference>
<sequence length="238" mass="26012">MNIVVDYGNSSAKVGIFEGTVLKEKRIFREEEALQQFLQNFPAVHFIISSVNADAARVAGWTTAQQKFVLHHSLPLPIRNLYATPHTLGVDRLAGVCGAQQMFPDAPCLVIDAGTCITYDFLDRTGAYHGGGISPGLNMRFEAMHTFTARLPLVQATGSVELIGNSTETCMQSGVIYGLLEEVDGIIRRYQEKFQGLQVILCGGDALFFENKLKASIFASPELVLSGLNSILIYNVSH</sequence>
<evidence type="ECO:0000313" key="18">
    <source>
        <dbReference type="Proteomes" id="UP001319180"/>
    </source>
</evidence>
<dbReference type="Gene3D" id="3.30.420.40">
    <property type="match status" value="1"/>
</dbReference>
<dbReference type="Proteomes" id="UP001319180">
    <property type="component" value="Unassembled WGS sequence"/>
</dbReference>
<keyword evidence="13 16" id="KW-0173">Coenzyme A biosynthesis</keyword>
<dbReference type="GO" id="GO:0004594">
    <property type="term" value="F:pantothenate kinase activity"/>
    <property type="evidence" value="ECO:0007669"/>
    <property type="project" value="UniProtKB-UniRule"/>
</dbReference>
<proteinExistence type="inferred from homology"/>
<dbReference type="CDD" id="cd24015">
    <property type="entry name" value="ASKHA_NBD_PanK-III"/>
    <property type="match status" value="1"/>
</dbReference>
<evidence type="ECO:0000256" key="6">
    <source>
        <dbReference type="ARBA" id="ARBA00012102"/>
    </source>
</evidence>
<accession>A0AAP2DE81</accession>
<comment type="subcellular location">
    <subcellularLocation>
        <location evidence="3 16">Cytoplasm</location>
    </subcellularLocation>
</comment>
<dbReference type="PANTHER" id="PTHR34265:SF1">
    <property type="entry name" value="TYPE III PANTOTHENATE KINASE"/>
    <property type="match status" value="1"/>
</dbReference>
<evidence type="ECO:0000256" key="1">
    <source>
        <dbReference type="ARBA" id="ARBA00001206"/>
    </source>
</evidence>
<comment type="catalytic activity">
    <reaction evidence="1 16">
        <text>(R)-pantothenate + ATP = (R)-4'-phosphopantothenate + ADP + H(+)</text>
        <dbReference type="Rhea" id="RHEA:16373"/>
        <dbReference type="ChEBI" id="CHEBI:10986"/>
        <dbReference type="ChEBI" id="CHEBI:15378"/>
        <dbReference type="ChEBI" id="CHEBI:29032"/>
        <dbReference type="ChEBI" id="CHEBI:30616"/>
        <dbReference type="ChEBI" id="CHEBI:456216"/>
        <dbReference type="EC" id="2.7.1.33"/>
    </reaction>
</comment>
<dbReference type="NCBIfam" id="TIGR00671">
    <property type="entry name" value="baf"/>
    <property type="match status" value="1"/>
</dbReference>
<name>A0AAP2DE81_9BACT</name>
<keyword evidence="16" id="KW-0479">Metal-binding</keyword>
<comment type="cofactor">
    <cofactor evidence="16">
        <name>NH4(+)</name>
        <dbReference type="ChEBI" id="CHEBI:28938"/>
    </cofactor>
    <cofactor evidence="16">
        <name>K(+)</name>
        <dbReference type="ChEBI" id="CHEBI:29103"/>
    </cofactor>
    <text evidence="16">A monovalent cation. Ammonium or potassium.</text>
</comment>
<evidence type="ECO:0000256" key="7">
    <source>
        <dbReference type="ARBA" id="ARBA00022490"/>
    </source>
</evidence>
<evidence type="ECO:0000256" key="5">
    <source>
        <dbReference type="ARBA" id="ARBA00011738"/>
    </source>
</evidence>
<keyword evidence="12 16" id="KW-0630">Potassium</keyword>
<feature type="binding site" evidence="16">
    <location>
        <position position="112"/>
    </location>
    <ligand>
        <name>K(+)</name>
        <dbReference type="ChEBI" id="CHEBI:29103"/>
    </ligand>
</feature>
<protein>
    <recommendedName>
        <fullName evidence="15 16">Type III pantothenate kinase</fullName>
        <ecNumber evidence="6 16">2.7.1.33</ecNumber>
    </recommendedName>
    <alternativeName>
        <fullName evidence="16">PanK-III</fullName>
    </alternativeName>
    <alternativeName>
        <fullName evidence="16">Pantothenic acid kinase</fullName>
    </alternativeName>
</protein>
<dbReference type="SUPFAM" id="SSF53067">
    <property type="entry name" value="Actin-like ATPase domain"/>
    <property type="match status" value="2"/>
</dbReference>
<evidence type="ECO:0000256" key="9">
    <source>
        <dbReference type="ARBA" id="ARBA00022741"/>
    </source>
</evidence>
<dbReference type="GO" id="GO:0015937">
    <property type="term" value="P:coenzyme A biosynthetic process"/>
    <property type="evidence" value="ECO:0007669"/>
    <property type="project" value="UniProtKB-UniRule"/>
</dbReference>
<dbReference type="EC" id="2.7.1.33" evidence="6 16"/>
<evidence type="ECO:0000256" key="14">
    <source>
        <dbReference type="ARBA" id="ARBA00038036"/>
    </source>
</evidence>
<evidence type="ECO:0000256" key="2">
    <source>
        <dbReference type="ARBA" id="ARBA00001958"/>
    </source>
</evidence>
<evidence type="ECO:0000256" key="4">
    <source>
        <dbReference type="ARBA" id="ARBA00005225"/>
    </source>
</evidence>
<keyword evidence="18" id="KW-1185">Reference proteome</keyword>
<evidence type="ECO:0000256" key="8">
    <source>
        <dbReference type="ARBA" id="ARBA00022679"/>
    </source>
</evidence>
<keyword evidence="8 16" id="KW-0808">Transferase</keyword>
<comment type="pathway">
    <text evidence="4 16">Cofactor biosynthesis; coenzyme A biosynthesis; CoA from (R)-pantothenate: step 1/5.</text>
</comment>
<keyword evidence="7 16" id="KW-0963">Cytoplasm</keyword>
<gene>
    <name evidence="16" type="primary">coaX</name>
    <name evidence="17" type="ORF">KK078_26450</name>
</gene>
<evidence type="ECO:0000256" key="13">
    <source>
        <dbReference type="ARBA" id="ARBA00022993"/>
    </source>
</evidence>
<comment type="caution">
    <text evidence="17">The sequence shown here is derived from an EMBL/GenBank/DDBJ whole genome shotgun (WGS) entry which is preliminary data.</text>
</comment>